<sequence>MTRIFKLLAAAVMALSASAASATTASFYAEGQYITNFCGGGTFCSSGGGTLDMTFEPGMVEAVSDALLTLAFFGDFDSTHETVSVSLGTLGLGEVMDNDGSNDIFFGPTFGNQYVAPTFLFARVAKNALNSQLRDGKLKLSFSTLTSDTGNSYNGVDNLYGAETIKAYMKFKTVPSPVPLPAGAVLLFSGLFGLGIIRSRKG</sequence>
<evidence type="ECO:0000256" key="2">
    <source>
        <dbReference type="SAM" id="SignalP"/>
    </source>
</evidence>
<evidence type="ECO:0000313" key="3">
    <source>
        <dbReference type="EMBL" id="PTX49290.1"/>
    </source>
</evidence>
<reference evidence="3 4" key="1">
    <citation type="submission" date="2018-04" db="EMBL/GenBank/DDBJ databases">
        <title>Genomic Encyclopedia of Archaeal and Bacterial Type Strains, Phase II (KMG-II): from individual species to whole genera.</title>
        <authorList>
            <person name="Goeker M."/>
        </authorList>
    </citation>
    <scope>NUCLEOTIDE SEQUENCE [LARGE SCALE GENOMIC DNA]</scope>
    <source>
        <strain evidence="3 4">DSM 29329</strain>
    </source>
</reference>
<feature type="transmembrane region" description="Helical" evidence="1">
    <location>
        <begin position="178"/>
        <end position="197"/>
    </location>
</feature>
<keyword evidence="1" id="KW-0812">Transmembrane</keyword>
<organism evidence="3 4">
    <name type="scientific">Allosediminivita pacifica</name>
    <dbReference type="NCBI Taxonomy" id="1267769"/>
    <lineage>
        <taxon>Bacteria</taxon>
        <taxon>Pseudomonadati</taxon>
        <taxon>Pseudomonadota</taxon>
        <taxon>Alphaproteobacteria</taxon>
        <taxon>Rhodobacterales</taxon>
        <taxon>Paracoccaceae</taxon>
        <taxon>Allosediminivita</taxon>
    </lineage>
</organism>
<dbReference type="EMBL" id="QBKN01000007">
    <property type="protein sequence ID" value="PTX49290.1"/>
    <property type="molecule type" value="Genomic_DNA"/>
</dbReference>
<dbReference type="AlphaFoldDB" id="A0A2T6AZQ9"/>
<dbReference type="Proteomes" id="UP000244069">
    <property type="component" value="Unassembled WGS sequence"/>
</dbReference>
<accession>A0A2T6AZQ9</accession>
<keyword evidence="1" id="KW-1133">Transmembrane helix</keyword>
<comment type="caution">
    <text evidence="3">The sequence shown here is derived from an EMBL/GenBank/DDBJ whole genome shotgun (WGS) entry which is preliminary data.</text>
</comment>
<evidence type="ECO:0000256" key="1">
    <source>
        <dbReference type="SAM" id="Phobius"/>
    </source>
</evidence>
<keyword evidence="2" id="KW-0732">Signal</keyword>
<keyword evidence="4" id="KW-1185">Reference proteome</keyword>
<gene>
    <name evidence="3" type="ORF">C8N44_107130</name>
</gene>
<feature type="signal peptide" evidence="2">
    <location>
        <begin position="1"/>
        <end position="22"/>
    </location>
</feature>
<proteinExistence type="predicted"/>
<name>A0A2T6AZQ9_9RHOB</name>
<evidence type="ECO:0000313" key="4">
    <source>
        <dbReference type="Proteomes" id="UP000244069"/>
    </source>
</evidence>
<feature type="chain" id="PRO_5015395123" evidence="2">
    <location>
        <begin position="23"/>
        <end position="202"/>
    </location>
</feature>
<keyword evidence="1" id="KW-0472">Membrane</keyword>
<dbReference type="RefSeq" id="WP_107975547.1">
    <property type="nucleotide sequence ID" value="NZ_BMEZ01000007.1"/>
</dbReference>
<protein>
    <submittedName>
        <fullName evidence="3">Putative secreted protein</fullName>
    </submittedName>
</protein>